<accession>A0A251YC15</accession>
<feature type="domain" description="Septum formation-related" evidence="3">
    <location>
        <begin position="91"/>
        <end position="201"/>
    </location>
</feature>
<dbReference type="EMBL" id="MDJY01000050">
    <property type="protein sequence ID" value="OUE21785.1"/>
    <property type="molecule type" value="Genomic_DNA"/>
</dbReference>
<dbReference type="Proteomes" id="UP000195011">
    <property type="component" value="Unassembled WGS sequence"/>
</dbReference>
<sequence length="224" mass="23244">MRPPAPRAPVLDAARVPAPPAPASPPRRPSGPRRTALWVGGAILLVLLLVGLFYLGQRLASSAAPDAAPVATATTAAEATPTPSPTPTDPVQGPAAAGVQAWDALLGGECLEPYTTPWEEEFTVVDCGSEHHAQMVARVALPQTGDAFPGEDAVRDSADELCIADTVIDYGAARAYEDVQYQSAYPITQDEWTAGDRDAYCFVSRAGGGTFTGSVGVPQPPVVP</sequence>
<protein>
    <recommendedName>
        <fullName evidence="3">Septum formation-related domain-containing protein</fullName>
    </recommendedName>
</protein>
<feature type="compositionally biased region" description="Pro residues" evidence="1">
    <location>
        <begin position="17"/>
        <end position="29"/>
    </location>
</feature>
<feature type="transmembrane region" description="Helical" evidence="2">
    <location>
        <begin position="36"/>
        <end position="55"/>
    </location>
</feature>
<keyword evidence="2" id="KW-0812">Transmembrane</keyword>
<evidence type="ECO:0000313" key="4">
    <source>
        <dbReference type="EMBL" id="OUE21785.1"/>
    </source>
</evidence>
<keyword evidence="2" id="KW-1133">Transmembrane helix</keyword>
<organism evidence="4 5">
    <name type="scientific">Clavibacter michiganensis</name>
    <dbReference type="NCBI Taxonomy" id="28447"/>
    <lineage>
        <taxon>Bacteria</taxon>
        <taxon>Bacillati</taxon>
        <taxon>Actinomycetota</taxon>
        <taxon>Actinomycetes</taxon>
        <taxon>Micrococcales</taxon>
        <taxon>Microbacteriaceae</taxon>
        <taxon>Clavibacter</taxon>
    </lineage>
</organism>
<dbReference type="Pfam" id="PF13845">
    <property type="entry name" value="Septum_form"/>
    <property type="match status" value="1"/>
</dbReference>
<evidence type="ECO:0000256" key="1">
    <source>
        <dbReference type="SAM" id="MobiDB-lite"/>
    </source>
</evidence>
<proteinExistence type="predicted"/>
<dbReference type="InterPro" id="IPR026004">
    <property type="entry name" value="Septum_form"/>
</dbReference>
<evidence type="ECO:0000259" key="3">
    <source>
        <dbReference type="Pfam" id="PF13845"/>
    </source>
</evidence>
<feature type="region of interest" description="Disordered" evidence="1">
    <location>
        <begin position="74"/>
        <end position="96"/>
    </location>
</feature>
<comment type="caution">
    <text evidence="4">The sequence shown here is derived from an EMBL/GenBank/DDBJ whole genome shotgun (WGS) entry which is preliminary data.</text>
</comment>
<evidence type="ECO:0000256" key="2">
    <source>
        <dbReference type="SAM" id="Phobius"/>
    </source>
</evidence>
<dbReference type="AlphaFoldDB" id="A0A251YC15"/>
<feature type="region of interest" description="Disordered" evidence="1">
    <location>
        <begin position="1"/>
        <end position="33"/>
    </location>
</feature>
<name>A0A251YC15_9MICO</name>
<keyword evidence="2" id="KW-0472">Membrane</keyword>
<evidence type="ECO:0000313" key="5">
    <source>
        <dbReference type="Proteomes" id="UP000195011"/>
    </source>
</evidence>
<gene>
    <name evidence="4" type="ORF">BFL36_10875</name>
</gene>
<reference evidence="4 5" key="1">
    <citation type="submission" date="2016-08" db="EMBL/GenBank/DDBJ databases">
        <title>Genome sequence of Clavibacter michiganensis spp strain CFBP8017.</title>
        <authorList>
            <person name="Thapa S.P."/>
            <person name="Coaker G."/>
            <person name="Jacques M.-A."/>
        </authorList>
    </citation>
    <scope>NUCLEOTIDE SEQUENCE [LARGE SCALE GENOMIC DNA]</scope>
    <source>
        <strain evidence="4">CFBP8017</strain>
    </source>
</reference>